<dbReference type="Gene3D" id="1.20.58.760">
    <property type="entry name" value="Peptidase M41"/>
    <property type="match status" value="1"/>
</dbReference>
<comment type="caution">
    <text evidence="5">The sequence shown here is derived from an EMBL/GenBank/DDBJ whole genome shotgun (WGS) entry which is preliminary data.</text>
</comment>
<dbReference type="Pfam" id="PF00004">
    <property type="entry name" value="AAA"/>
    <property type="match status" value="1"/>
</dbReference>
<accession>K1SNJ3</accession>
<gene>
    <name evidence="5" type="ORF">LEA_13524</name>
</gene>
<dbReference type="GO" id="GO:0005524">
    <property type="term" value="F:ATP binding"/>
    <property type="evidence" value="ECO:0007669"/>
    <property type="project" value="UniProtKB-KW"/>
</dbReference>
<dbReference type="GO" id="GO:0034605">
    <property type="term" value="P:cellular response to heat"/>
    <property type="evidence" value="ECO:0007669"/>
    <property type="project" value="TreeGrafter"/>
</dbReference>
<dbReference type="GO" id="GO:0005737">
    <property type="term" value="C:cytoplasm"/>
    <property type="evidence" value="ECO:0007669"/>
    <property type="project" value="TreeGrafter"/>
</dbReference>
<name>K1SNJ3_9ZZZZ</name>
<evidence type="ECO:0000313" key="5">
    <source>
        <dbReference type="EMBL" id="EKC59128.1"/>
    </source>
</evidence>
<dbReference type="InterPro" id="IPR050130">
    <property type="entry name" value="ClpA_ClpB"/>
</dbReference>
<evidence type="ECO:0000256" key="1">
    <source>
        <dbReference type="ARBA" id="ARBA00022741"/>
    </source>
</evidence>
<dbReference type="Gene3D" id="3.40.50.300">
    <property type="entry name" value="P-loop containing nucleotide triphosphate hydrolases"/>
    <property type="match status" value="1"/>
</dbReference>
<evidence type="ECO:0000259" key="3">
    <source>
        <dbReference type="Pfam" id="PF00004"/>
    </source>
</evidence>
<keyword evidence="1" id="KW-0547">Nucleotide-binding</keyword>
<dbReference type="GO" id="GO:0004222">
    <property type="term" value="F:metalloendopeptidase activity"/>
    <property type="evidence" value="ECO:0007669"/>
    <property type="project" value="InterPro"/>
</dbReference>
<dbReference type="GO" id="GO:0006508">
    <property type="term" value="P:proteolysis"/>
    <property type="evidence" value="ECO:0007669"/>
    <property type="project" value="UniProtKB-KW"/>
</dbReference>
<dbReference type="Pfam" id="PF01434">
    <property type="entry name" value="Peptidase_M41"/>
    <property type="match status" value="1"/>
</dbReference>
<dbReference type="GO" id="GO:0004176">
    <property type="term" value="F:ATP-dependent peptidase activity"/>
    <property type="evidence" value="ECO:0007669"/>
    <property type="project" value="InterPro"/>
</dbReference>
<dbReference type="GO" id="GO:0016887">
    <property type="term" value="F:ATP hydrolysis activity"/>
    <property type="evidence" value="ECO:0007669"/>
    <property type="project" value="InterPro"/>
</dbReference>
<keyword evidence="5" id="KW-0645">Protease</keyword>
<keyword evidence="5" id="KW-0378">Hydrolase</keyword>
<feature type="domain" description="ATPase AAA-type core" evidence="3">
    <location>
        <begin position="14"/>
        <end position="103"/>
    </location>
</feature>
<dbReference type="InterPro" id="IPR003959">
    <property type="entry name" value="ATPase_AAA_core"/>
</dbReference>
<dbReference type="AlphaFoldDB" id="K1SNJ3"/>
<sequence length="287" mass="32447">NDFIVLSLDVNNIISGTTLRGQAEERFQDLIELMKKHNNVILFIDEIHMIVGAGAVSHGEKQDLSNALKPILAGDDAIVIGATTDEEYAQTFGMEGALRRRFKTITVREPRTTEVYDMLKESIRQLEEFHGVRISKKMVEMIIFYSSCFNYNTSNPDRTKDLIDVSMVTARMSGKDRVDRESIMKNFGANFEEFRNMSEEMVRSTAYHEVGHFIFQRFSDKLIDRKAIAISIVPAEGYLGLTVTDATDKTVNKDKSYFTDLIADLLAGRIAEKLFMKSENNAGAESD</sequence>
<dbReference type="PANTHER" id="PTHR11638:SF18">
    <property type="entry name" value="HEAT SHOCK PROTEIN 104"/>
    <property type="match status" value="1"/>
</dbReference>
<proteinExistence type="predicted"/>
<dbReference type="PANTHER" id="PTHR11638">
    <property type="entry name" value="ATP-DEPENDENT CLP PROTEASE"/>
    <property type="match status" value="1"/>
</dbReference>
<feature type="domain" description="Peptidase M41" evidence="4">
    <location>
        <begin position="197"/>
        <end position="287"/>
    </location>
</feature>
<dbReference type="SUPFAM" id="SSF140990">
    <property type="entry name" value="FtsH protease domain-like"/>
    <property type="match status" value="1"/>
</dbReference>
<dbReference type="InterPro" id="IPR027417">
    <property type="entry name" value="P-loop_NTPase"/>
</dbReference>
<feature type="non-terminal residue" evidence="5">
    <location>
        <position position="287"/>
    </location>
</feature>
<protein>
    <submittedName>
        <fullName evidence="5">ATP-dependent Clp protease, ATP-binding subunit ClpA</fullName>
    </submittedName>
</protein>
<dbReference type="SUPFAM" id="SSF52540">
    <property type="entry name" value="P-loop containing nucleoside triphosphate hydrolases"/>
    <property type="match status" value="1"/>
</dbReference>
<keyword evidence="2 5" id="KW-0067">ATP-binding</keyword>
<dbReference type="Gene3D" id="1.10.8.60">
    <property type="match status" value="1"/>
</dbReference>
<organism evidence="5">
    <name type="scientific">human gut metagenome</name>
    <dbReference type="NCBI Taxonomy" id="408170"/>
    <lineage>
        <taxon>unclassified sequences</taxon>
        <taxon>metagenomes</taxon>
        <taxon>organismal metagenomes</taxon>
    </lineage>
</organism>
<feature type="non-terminal residue" evidence="5">
    <location>
        <position position="1"/>
    </location>
</feature>
<evidence type="ECO:0000256" key="2">
    <source>
        <dbReference type="ARBA" id="ARBA00022840"/>
    </source>
</evidence>
<dbReference type="EMBL" id="AJWY01009175">
    <property type="protein sequence ID" value="EKC59128.1"/>
    <property type="molecule type" value="Genomic_DNA"/>
</dbReference>
<dbReference type="InterPro" id="IPR000642">
    <property type="entry name" value="Peptidase_M41"/>
</dbReference>
<dbReference type="InterPro" id="IPR037219">
    <property type="entry name" value="Peptidase_M41-like"/>
</dbReference>
<reference evidence="5" key="1">
    <citation type="journal article" date="2013" name="Environ. Microbiol.">
        <title>Microbiota from the distal guts of lean and obese adolescents exhibit partial functional redundancy besides clear differences in community structure.</title>
        <authorList>
            <person name="Ferrer M."/>
            <person name="Ruiz A."/>
            <person name="Lanza F."/>
            <person name="Haange S.B."/>
            <person name="Oberbach A."/>
            <person name="Till H."/>
            <person name="Bargiela R."/>
            <person name="Campoy C."/>
            <person name="Segura M.T."/>
            <person name="Richter M."/>
            <person name="von Bergen M."/>
            <person name="Seifert J."/>
            <person name="Suarez A."/>
        </authorList>
    </citation>
    <scope>NUCLEOTIDE SEQUENCE</scope>
</reference>
<evidence type="ECO:0000259" key="4">
    <source>
        <dbReference type="Pfam" id="PF01434"/>
    </source>
</evidence>